<dbReference type="Gene3D" id="2.60.120.10">
    <property type="entry name" value="Jelly Rolls"/>
    <property type="match status" value="1"/>
</dbReference>
<organism evidence="2 3">
    <name type="scientific">Mucuna pruriens</name>
    <name type="common">Velvet bean</name>
    <name type="synonym">Dolichos pruriens</name>
    <dbReference type="NCBI Taxonomy" id="157652"/>
    <lineage>
        <taxon>Eukaryota</taxon>
        <taxon>Viridiplantae</taxon>
        <taxon>Streptophyta</taxon>
        <taxon>Embryophyta</taxon>
        <taxon>Tracheophyta</taxon>
        <taxon>Spermatophyta</taxon>
        <taxon>Magnoliopsida</taxon>
        <taxon>eudicotyledons</taxon>
        <taxon>Gunneridae</taxon>
        <taxon>Pentapetalae</taxon>
        <taxon>rosids</taxon>
        <taxon>fabids</taxon>
        <taxon>Fabales</taxon>
        <taxon>Fabaceae</taxon>
        <taxon>Papilionoideae</taxon>
        <taxon>50 kb inversion clade</taxon>
        <taxon>NPAAA clade</taxon>
        <taxon>indigoferoid/millettioid clade</taxon>
        <taxon>Phaseoleae</taxon>
        <taxon>Mucuna</taxon>
    </lineage>
</organism>
<dbReference type="PANTHER" id="PTHR33271">
    <property type="entry name" value="OS04G0445200 PROTEIN"/>
    <property type="match status" value="1"/>
</dbReference>
<sequence length="265" mass="30201">MRDKPHERVYRLTVETKRNSLLHLQICISFEQAKHSTTHTNRKNPHREAKRLNSITTLPTIESTEDSIICVILQVDTECKLLTGMASLLTTSAVTFSPVNNGSRGFRKSGNSSKGGCCIKAMRIEKSLEELYNVKVERKVSPERLAELGVSKWSVWKTGKGKLPWDWQVDQLVYVEEGEVRVVPQGSKRFMQFLAGDLVRYPKWFEADLWFNGPYQEQWQTYSLGAVDVTLDLAKHCWGAGRIKFQSLKGGIDPKESNPERLSDK</sequence>
<reference evidence="2" key="1">
    <citation type="submission" date="2018-05" db="EMBL/GenBank/DDBJ databases">
        <title>Draft genome of Mucuna pruriens seed.</title>
        <authorList>
            <person name="Nnadi N.E."/>
            <person name="Vos R."/>
            <person name="Hasami M.H."/>
            <person name="Devisetty U.K."/>
            <person name="Aguiy J.C."/>
        </authorList>
    </citation>
    <scope>NUCLEOTIDE SEQUENCE [LARGE SCALE GENOMIC DNA]</scope>
    <source>
        <strain evidence="2">JCA_2017</strain>
    </source>
</reference>
<accession>A0A371GAP3</accession>
<keyword evidence="3" id="KW-1185">Reference proteome</keyword>
<dbReference type="Proteomes" id="UP000257109">
    <property type="component" value="Unassembled WGS sequence"/>
</dbReference>
<gene>
    <name evidence="2" type="ORF">CR513_30875</name>
</gene>
<dbReference type="SUPFAM" id="SSF51182">
    <property type="entry name" value="RmlC-like cupins"/>
    <property type="match status" value="1"/>
</dbReference>
<evidence type="ECO:0000313" key="3">
    <source>
        <dbReference type="Proteomes" id="UP000257109"/>
    </source>
</evidence>
<dbReference type="PANTHER" id="PTHR33271:SF7">
    <property type="entry name" value="PLASTID TRANSCRIPTIONALLY ACTIVE 18"/>
    <property type="match status" value="1"/>
</dbReference>
<dbReference type="InterPro" id="IPR014710">
    <property type="entry name" value="RmlC-like_jellyroll"/>
</dbReference>
<dbReference type="InterPro" id="IPR011051">
    <property type="entry name" value="RmlC_Cupin_sf"/>
</dbReference>
<proteinExistence type="predicted"/>
<dbReference type="OrthoDB" id="733648at2759"/>
<feature type="domain" description="(S)-ureidoglycine aminohydrolase cupin" evidence="1">
    <location>
        <begin position="146"/>
        <end position="209"/>
    </location>
</feature>
<dbReference type="EMBL" id="QJKJ01006168">
    <property type="protein sequence ID" value="RDX87630.1"/>
    <property type="molecule type" value="Genomic_DNA"/>
</dbReference>
<feature type="non-terminal residue" evidence="2">
    <location>
        <position position="1"/>
    </location>
</feature>
<dbReference type="AlphaFoldDB" id="A0A371GAP3"/>
<name>A0A371GAP3_MUCPR</name>
<evidence type="ECO:0000313" key="2">
    <source>
        <dbReference type="EMBL" id="RDX87630.1"/>
    </source>
</evidence>
<comment type="caution">
    <text evidence="2">The sequence shown here is derived from an EMBL/GenBank/DDBJ whole genome shotgun (WGS) entry which is preliminary data.</text>
</comment>
<dbReference type="InterPro" id="IPR008579">
    <property type="entry name" value="UGlyAH_Cupin_dom"/>
</dbReference>
<evidence type="ECO:0000259" key="1">
    <source>
        <dbReference type="Pfam" id="PF05899"/>
    </source>
</evidence>
<protein>
    <recommendedName>
        <fullName evidence="1">(S)-ureidoglycine aminohydrolase cupin domain-containing protein</fullName>
    </recommendedName>
</protein>
<dbReference type="STRING" id="157652.A0A371GAP3"/>
<dbReference type="Pfam" id="PF05899">
    <property type="entry name" value="Cupin_3"/>
    <property type="match status" value="1"/>
</dbReference>